<dbReference type="InterPro" id="IPR016040">
    <property type="entry name" value="NAD(P)-bd_dom"/>
</dbReference>
<feature type="domain" description="NAD(P)-binding" evidence="1">
    <location>
        <begin position="10"/>
        <end position="137"/>
    </location>
</feature>
<sequence>MAGMIITVLGARGTIGSRLADQLEERAHDVRRVSRRSGVDARTGVGLREALRGADVAVDCLNHMALRAATAEDFFRGTAQHVVRSARSEGVRRLVCVSIAGAADPAVNRLLGYYRGKAAQEQVYSTSREAVTIVRSTQWYELMDDVLRRASIGPVSVLPTMTVAALSADRAARHIADEIDASVEDLQDRTLTLRGPQTATIREIARTILAARGSIGGRRPRALVQLPYLGQGIAGGGLVPADGIVDDLTLEDWLAAGPSS</sequence>
<dbReference type="PANTHER" id="PTHR12126:SF11">
    <property type="entry name" value="NADH DEHYDROGENASE [UBIQUINONE] 1 ALPHA SUBCOMPLEX SUBUNIT 9, MITOCHONDRIAL"/>
    <property type="match status" value="1"/>
</dbReference>
<dbReference type="Gene3D" id="3.40.50.720">
    <property type="entry name" value="NAD(P)-binding Rossmann-like Domain"/>
    <property type="match status" value="1"/>
</dbReference>
<protein>
    <submittedName>
        <fullName evidence="2">Uncharacterized protein YbjT (DUF2867 family)</fullName>
    </submittedName>
</protein>
<keyword evidence="3" id="KW-1185">Reference proteome</keyword>
<comment type="caution">
    <text evidence="2">The sequence shown here is derived from an EMBL/GenBank/DDBJ whole genome shotgun (WGS) entry which is preliminary data.</text>
</comment>
<name>A0ABS4WX18_9MICO</name>
<evidence type="ECO:0000313" key="3">
    <source>
        <dbReference type="Proteomes" id="UP001519290"/>
    </source>
</evidence>
<reference evidence="2 3" key="1">
    <citation type="submission" date="2021-03" db="EMBL/GenBank/DDBJ databases">
        <title>Sequencing the genomes of 1000 actinobacteria strains.</title>
        <authorList>
            <person name="Klenk H.-P."/>
        </authorList>
    </citation>
    <scope>NUCLEOTIDE SEQUENCE [LARGE SCALE GENOMIC DNA]</scope>
    <source>
        <strain evidence="2 3">DSM 14566</strain>
    </source>
</reference>
<dbReference type="EMBL" id="JAGIOD010000001">
    <property type="protein sequence ID" value="MBP2380750.1"/>
    <property type="molecule type" value="Genomic_DNA"/>
</dbReference>
<organism evidence="2 3">
    <name type="scientific">Brachybacterium sacelli</name>
    <dbReference type="NCBI Taxonomy" id="173364"/>
    <lineage>
        <taxon>Bacteria</taxon>
        <taxon>Bacillati</taxon>
        <taxon>Actinomycetota</taxon>
        <taxon>Actinomycetes</taxon>
        <taxon>Micrococcales</taxon>
        <taxon>Dermabacteraceae</taxon>
        <taxon>Brachybacterium</taxon>
    </lineage>
</organism>
<dbReference type="InterPro" id="IPR051207">
    <property type="entry name" value="ComplexI_NDUFA9_subunit"/>
</dbReference>
<proteinExistence type="predicted"/>
<dbReference type="InterPro" id="IPR036291">
    <property type="entry name" value="NAD(P)-bd_dom_sf"/>
</dbReference>
<dbReference type="Pfam" id="PF13460">
    <property type="entry name" value="NAD_binding_10"/>
    <property type="match status" value="1"/>
</dbReference>
<gene>
    <name evidence="2" type="ORF">JOF43_000707</name>
</gene>
<dbReference type="PANTHER" id="PTHR12126">
    <property type="entry name" value="NADH-UBIQUINONE OXIDOREDUCTASE 39 KDA SUBUNIT-RELATED"/>
    <property type="match status" value="1"/>
</dbReference>
<dbReference type="SUPFAM" id="SSF51735">
    <property type="entry name" value="NAD(P)-binding Rossmann-fold domains"/>
    <property type="match status" value="1"/>
</dbReference>
<evidence type="ECO:0000259" key="1">
    <source>
        <dbReference type="Pfam" id="PF13460"/>
    </source>
</evidence>
<accession>A0ABS4WX18</accession>
<evidence type="ECO:0000313" key="2">
    <source>
        <dbReference type="EMBL" id="MBP2380750.1"/>
    </source>
</evidence>
<dbReference type="RefSeq" id="WP_209899167.1">
    <property type="nucleotide sequence ID" value="NZ_BAAAJW010000015.1"/>
</dbReference>
<dbReference type="Proteomes" id="UP001519290">
    <property type="component" value="Unassembled WGS sequence"/>
</dbReference>